<dbReference type="AlphaFoldDB" id="A0A7X4LQW3"/>
<name>A0A7X4LQW3_9VIBR</name>
<evidence type="ECO:0000256" key="1">
    <source>
        <dbReference type="SAM" id="SignalP"/>
    </source>
</evidence>
<feature type="chain" id="PRO_5030848295" description="Secreted protein" evidence="1">
    <location>
        <begin position="23"/>
        <end position="98"/>
    </location>
</feature>
<reference evidence="2 3" key="1">
    <citation type="submission" date="2019-10" db="EMBL/GenBank/DDBJ databases">
        <title>Vibrio sp. nov. isolated from a shrimp pond.</title>
        <authorList>
            <person name="Gomez-Gil B."/>
            <person name="Enciso-Ibarra J."/>
            <person name="Enciso-Ibarra K."/>
            <person name="Bolan-Mejia C."/>
        </authorList>
    </citation>
    <scope>NUCLEOTIDE SEQUENCE [LARGE SCALE GENOMIC DNA]</scope>
    <source>
        <strain evidence="2 3">CAIM 722</strain>
    </source>
</reference>
<keyword evidence="3" id="KW-1185">Reference proteome</keyword>
<organism evidence="2 3">
    <name type="scientific">Vibrio eleionomae</name>
    <dbReference type="NCBI Taxonomy" id="2653505"/>
    <lineage>
        <taxon>Bacteria</taxon>
        <taxon>Pseudomonadati</taxon>
        <taxon>Pseudomonadota</taxon>
        <taxon>Gammaproteobacteria</taxon>
        <taxon>Vibrionales</taxon>
        <taxon>Vibrionaceae</taxon>
        <taxon>Vibrio</taxon>
    </lineage>
</organism>
<accession>A0A7X4LQW3</accession>
<sequence>MKRSTTLVSVLSGLLFSSYSFAAQTSIADLIAQSPAKQLTSLCGSDAMSELCASQAEAFRNHIVNQNQLNVETMQNQATTVFDNTLKPLIDALQSGAQ</sequence>
<proteinExistence type="predicted"/>
<dbReference type="RefSeq" id="WP_161158657.1">
    <property type="nucleotide sequence ID" value="NZ_WEKT01000115.1"/>
</dbReference>
<evidence type="ECO:0000313" key="2">
    <source>
        <dbReference type="EMBL" id="MZI96166.1"/>
    </source>
</evidence>
<protein>
    <recommendedName>
        <fullName evidence="4">Secreted protein</fullName>
    </recommendedName>
</protein>
<evidence type="ECO:0000313" key="3">
    <source>
        <dbReference type="Proteomes" id="UP000462621"/>
    </source>
</evidence>
<comment type="caution">
    <text evidence="2">The sequence shown here is derived from an EMBL/GenBank/DDBJ whole genome shotgun (WGS) entry which is preliminary data.</text>
</comment>
<evidence type="ECO:0008006" key="4">
    <source>
        <dbReference type="Google" id="ProtNLM"/>
    </source>
</evidence>
<dbReference type="EMBL" id="WEKT01000115">
    <property type="protein sequence ID" value="MZI96166.1"/>
    <property type="molecule type" value="Genomic_DNA"/>
</dbReference>
<dbReference type="Proteomes" id="UP000462621">
    <property type="component" value="Unassembled WGS sequence"/>
</dbReference>
<keyword evidence="1" id="KW-0732">Signal</keyword>
<feature type="signal peptide" evidence="1">
    <location>
        <begin position="1"/>
        <end position="22"/>
    </location>
</feature>
<gene>
    <name evidence="2" type="ORF">F9817_23595</name>
</gene>